<name>A0A8H7BPY1_9FUNG</name>
<organism evidence="4 5">
    <name type="scientific">Apophysomyces ossiformis</name>
    <dbReference type="NCBI Taxonomy" id="679940"/>
    <lineage>
        <taxon>Eukaryota</taxon>
        <taxon>Fungi</taxon>
        <taxon>Fungi incertae sedis</taxon>
        <taxon>Mucoromycota</taxon>
        <taxon>Mucoromycotina</taxon>
        <taxon>Mucoromycetes</taxon>
        <taxon>Mucorales</taxon>
        <taxon>Mucorineae</taxon>
        <taxon>Mucoraceae</taxon>
        <taxon>Apophysomyces</taxon>
    </lineage>
</organism>
<dbReference type="AlphaFoldDB" id="A0A8H7BPY1"/>
<sequence>MASKTGSNSSTEEELKKWREEKTKLTNSILALKEEVALLKASSISSKTTNSASDKRLVIKVYHEITSEVHRFVYPYPQKGIPKKDKVTFPKLRRKVKTAFHFPNVQAIILTYVDKEGDKVTLTNDLEFRDAIEFASSPVDENAHCMDVMLIINVNMKKDKKKTTTKATNKSSRVLFTDASTTTTPMPSAEQEILKLKDMLITTCATMQSTADIVANMVRYVEHKERAPNYFKSGLFTTEDESDEMPTTSYASDDEEEAHSCSAMQHNHDNYIAASVDNVTVTNENLDPIKEEKEKDRDSASIKNSYDEGLKHSDNDTDDGVLV</sequence>
<dbReference type="OrthoDB" id="661148at2759"/>
<dbReference type="SUPFAM" id="SSF54277">
    <property type="entry name" value="CAD &amp; PB1 domains"/>
    <property type="match status" value="1"/>
</dbReference>
<reference evidence="4" key="1">
    <citation type="submission" date="2020-01" db="EMBL/GenBank/DDBJ databases">
        <title>Genome Sequencing of Three Apophysomyces-Like Fungal Strains Confirms a Novel Fungal Genus in the Mucoromycota with divergent Burkholderia-like Endosymbiotic Bacteria.</title>
        <authorList>
            <person name="Stajich J.E."/>
            <person name="Macias A.M."/>
            <person name="Carter-House D."/>
            <person name="Lovett B."/>
            <person name="Kasson L.R."/>
            <person name="Berry K."/>
            <person name="Grigoriev I."/>
            <person name="Chang Y."/>
            <person name="Spatafora J."/>
            <person name="Kasson M.T."/>
        </authorList>
    </citation>
    <scope>NUCLEOTIDE SEQUENCE</scope>
    <source>
        <strain evidence="4">NRRL A-21654</strain>
    </source>
</reference>
<dbReference type="EMBL" id="JABAYA010000135">
    <property type="protein sequence ID" value="KAF7723942.1"/>
    <property type="molecule type" value="Genomic_DNA"/>
</dbReference>
<dbReference type="Gene3D" id="3.10.20.90">
    <property type="entry name" value="Phosphatidylinositol 3-kinase Catalytic Subunit, Chain A, domain 1"/>
    <property type="match status" value="1"/>
</dbReference>
<dbReference type="Proteomes" id="UP000605846">
    <property type="component" value="Unassembled WGS sequence"/>
</dbReference>
<accession>A0A8H7BPY1</accession>
<dbReference type="InterPro" id="IPR053793">
    <property type="entry name" value="PB1-like"/>
</dbReference>
<evidence type="ECO:0000313" key="5">
    <source>
        <dbReference type="Proteomes" id="UP000605846"/>
    </source>
</evidence>
<feature type="region of interest" description="Disordered" evidence="2">
    <location>
        <begin position="285"/>
        <end position="323"/>
    </location>
</feature>
<comment type="caution">
    <text evidence="4">The sequence shown here is derived from an EMBL/GenBank/DDBJ whole genome shotgun (WGS) entry which is preliminary data.</text>
</comment>
<dbReference type="Pfam" id="PF00564">
    <property type="entry name" value="PB1"/>
    <property type="match status" value="1"/>
</dbReference>
<dbReference type="PROSITE" id="PS51745">
    <property type="entry name" value="PB1"/>
    <property type="match status" value="1"/>
</dbReference>
<keyword evidence="5" id="KW-1185">Reference proteome</keyword>
<feature type="compositionally biased region" description="Basic and acidic residues" evidence="2">
    <location>
        <begin position="287"/>
        <end position="315"/>
    </location>
</feature>
<protein>
    <recommendedName>
        <fullName evidence="3">PB1 domain-containing protein</fullName>
    </recommendedName>
</protein>
<dbReference type="CDD" id="cd05992">
    <property type="entry name" value="PB1"/>
    <property type="match status" value="1"/>
</dbReference>
<evidence type="ECO:0000313" key="4">
    <source>
        <dbReference type="EMBL" id="KAF7723942.1"/>
    </source>
</evidence>
<gene>
    <name evidence="4" type="ORF">EC973_001515</name>
</gene>
<proteinExistence type="predicted"/>
<feature type="coiled-coil region" evidence="1">
    <location>
        <begin position="8"/>
        <end position="35"/>
    </location>
</feature>
<keyword evidence="1" id="KW-0175">Coiled coil</keyword>
<dbReference type="InterPro" id="IPR000270">
    <property type="entry name" value="PB1_dom"/>
</dbReference>
<feature type="domain" description="PB1" evidence="3">
    <location>
        <begin position="56"/>
        <end position="142"/>
    </location>
</feature>
<evidence type="ECO:0000256" key="2">
    <source>
        <dbReference type="SAM" id="MobiDB-lite"/>
    </source>
</evidence>
<feature type="region of interest" description="Disordered" evidence="2">
    <location>
        <begin position="232"/>
        <end position="260"/>
    </location>
</feature>
<evidence type="ECO:0000256" key="1">
    <source>
        <dbReference type="SAM" id="Coils"/>
    </source>
</evidence>
<dbReference type="SMART" id="SM00666">
    <property type="entry name" value="PB1"/>
    <property type="match status" value="1"/>
</dbReference>
<evidence type="ECO:0000259" key="3">
    <source>
        <dbReference type="PROSITE" id="PS51745"/>
    </source>
</evidence>